<sequence length="271" mass="29216">IVDPKLASYGVENPLYAVIQLAQTTMRSELGKITLDKTFEERDTLNEKIVMAINEAAKDWGLKCLRYEIRDISPPRGVRAAMEMQAEAERKKRAQVLESEGERQANINIADGRKSSVILASEAAKMDQVNRAQGEAEAILARAQATAKGIAMVSQTLKEHGGAEAASLRIAEQYIQAFSNIAKEGTTLLLPTSAADPASMMAQALGIYKNVVGKNPGTELPATSQSKLTRNTRQSDSSAVSGDDSSLTAKSADEDHLGDPVFSLQSHKKDD</sequence>
<gene>
    <name evidence="7" type="ORF">HAX54_046002</name>
</gene>
<evidence type="ECO:0000256" key="3">
    <source>
        <dbReference type="ARBA" id="ARBA00023128"/>
    </source>
</evidence>
<dbReference type="Proteomes" id="UP000823775">
    <property type="component" value="Unassembled WGS sequence"/>
</dbReference>
<feature type="non-terminal residue" evidence="7">
    <location>
        <position position="1"/>
    </location>
</feature>
<dbReference type="PRINTS" id="PR00721">
    <property type="entry name" value="STOMATIN"/>
</dbReference>
<organism evidence="7 8">
    <name type="scientific">Datura stramonium</name>
    <name type="common">Jimsonweed</name>
    <name type="synonym">Common thornapple</name>
    <dbReference type="NCBI Taxonomy" id="4076"/>
    <lineage>
        <taxon>Eukaryota</taxon>
        <taxon>Viridiplantae</taxon>
        <taxon>Streptophyta</taxon>
        <taxon>Embryophyta</taxon>
        <taxon>Tracheophyta</taxon>
        <taxon>Spermatophyta</taxon>
        <taxon>Magnoliopsida</taxon>
        <taxon>eudicotyledons</taxon>
        <taxon>Gunneridae</taxon>
        <taxon>Pentapetalae</taxon>
        <taxon>asterids</taxon>
        <taxon>lamiids</taxon>
        <taxon>Solanales</taxon>
        <taxon>Solanaceae</taxon>
        <taxon>Solanoideae</taxon>
        <taxon>Datureae</taxon>
        <taxon>Datura</taxon>
    </lineage>
</organism>
<feature type="compositionally biased region" description="Polar residues" evidence="4">
    <location>
        <begin position="221"/>
        <end position="234"/>
    </location>
</feature>
<dbReference type="SUPFAM" id="SSF117892">
    <property type="entry name" value="Band 7/SPFH domain"/>
    <property type="match status" value="1"/>
</dbReference>
<dbReference type="InterPro" id="IPR001107">
    <property type="entry name" value="Band_7"/>
</dbReference>
<evidence type="ECO:0008006" key="9">
    <source>
        <dbReference type="Google" id="ProtNLM"/>
    </source>
</evidence>
<dbReference type="EMBL" id="JACEIK010000720">
    <property type="protein sequence ID" value="MCD7461375.1"/>
    <property type="molecule type" value="Genomic_DNA"/>
</dbReference>
<dbReference type="Gene3D" id="3.30.479.30">
    <property type="entry name" value="Band 7 domain"/>
    <property type="match status" value="1"/>
</dbReference>
<dbReference type="InterPro" id="IPR050710">
    <property type="entry name" value="Band7/mec-2_domain"/>
</dbReference>
<feature type="domain" description="Band 7" evidence="5">
    <location>
        <begin position="3"/>
        <end position="102"/>
    </location>
</feature>
<name>A0ABS8SQU0_DATST</name>
<dbReference type="Pfam" id="PF16200">
    <property type="entry name" value="Band_7_C"/>
    <property type="match status" value="1"/>
</dbReference>
<comment type="caution">
    <text evidence="7">The sequence shown here is derived from an EMBL/GenBank/DDBJ whole genome shotgun (WGS) entry which is preliminary data.</text>
</comment>
<dbReference type="PANTHER" id="PTHR43327:SF10">
    <property type="entry name" value="STOMATIN-LIKE PROTEIN 2, MITOCHONDRIAL"/>
    <property type="match status" value="1"/>
</dbReference>
<evidence type="ECO:0000313" key="8">
    <source>
        <dbReference type="Proteomes" id="UP000823775"/>
    </source>
</evidence>
<keyword evidence="3" id="KW-0496">Mitochondrion</keyword>
<comment type="subcellular location">
    <subcellularLocation>
        <location evidence="1">Mitochondrion</location>
    </subcellularLocation>
</comment>
<keyword evidence="8" id="KW-1185">Reference proteome</keyword>
<feature type="compositionally biased region" description="Low complexity" evidence="4">
    <location>
        <begin position="235"/>
        <end position="246"/>
    </location>
</feature>
<evidence type="ECO:0000256" key="4">
    <source>
        <dbReference type="SAM" id="MobiDB-lite"/>
    </source>
</evidence>
<dbReference type="Pfam" id="PF01145">
    <property type="entry name" value="Band_7"/>
    <property type="match status" value="1"/>
</dbReference>
<feature type="domain" description="STML2-like C-terminal extension" evidence="6">
    <location>
        <begin position="152"/>
        <end position="211"/>
    </location>
</feature>
<dbReference type="InterPro" id="IPR032435">
    <property type="entry name" value="STML2-like_C"/>
</dbReference>
<dbReference type="InterPro" id="IPR001972">
    <property type="entry name" value="Stomatin_HflK_fam"/>
</dbReference>
<dbReference type="InterPro" id="IPR036013">
    <property type="entry name" value="Band_7/SPFH_dom_sf"/>
</dbReference>
<evidence type="ECO:0000256" key="2">
    <source>
        <dbReference type="ARBA" id="ARBA00008164"/>
    </source>
</evidence>
<accession>A0ABS8SQU0</accession>
<dbReference type="PANTHER" id="PTHR43327">
    <property type="entry name" value="STOMATIN-LIKE PROTEIN 2, MITOCHONDRIAL"/>
    <property type="match status" value="1"/>
</dbReference>
<feature type="region of interest" description="Disordered" evidence="4">
    <location>
        <begin position="218"/>
        <end position="271"/>
    </location>
</feature>
<comment type="similarity">
    <text evidence="2">Belongs to the band 7/mec-2 family.</text>
</comment>
<evidence type="ECO:0000256" key="1">
    <source>
        <dbReference type="ARBA" id="ARBA00004173"/>
    </source>
</evidence>
<protein>
    <recommendedName>
        <fullName evidence="9">Band 7 domain-containing protein</fullName>
    </recommendedName>
</protein>
<proteinExistence type="inferred from homology"/>
<dbReference type="CDD" id="cd08829">
    <property type="entry name" value="SPFH_paraslipin"/>
    <property type="match status" value="1"/>
</dbReference>
<evidence type="ECO:0000259" key="5">
    <source>
        <dbReference type="Pfam" id="PF01145"/>
    </source>
</evidence>
<evidence type="ECO:0000313" key="7">
    <source>
        <dbReference type="EMBL" id="MCD7461375.1"/>
    </source>
</evidence>
<evidence type="ECO:0000259" key="6">
    <source>
        <dbReference type="Pfam" id="PF16200"/>
    </source>
</evidence>
<reference evidence="7 8" key="1">
    <citation type="journal article" date="2021" name="BMC Genomics">
        <title>Datura genome reveals duplications of psychoactive alkaloid biosynthetic genes and high mutation rate following tissue culture.</title>
        <authorList>
            <person name="Rajewski A."/>
            <person name="Carter-House D."/>
            <person name="Stajich J."/>
            <person name="Litt A."/>
        </authorList>
    </citation>
    <scope>NUCLEOTIDE SEQUENCE [LARGE SCALE GENOMIC DNA]</scope>
    <source>
        <strain evidence="7">AR-01</strain>
    </source>
</reference>